<keyword evidence="1" id="KW-0472">Membrane</keyword>
<reference evidence="2" key="1">
    <citation type="submission" date="2025-08" db="UniProtKB">
        <authorList>
            <consortium name="RefSeq"/>
        </authorList>
    </citation>
    <scope>IDENTIFICATION</scope>
</reference>
<dbReference type="AlphaFoldDB" id="A0A1S3YVT0"/>
<protein>
    <submittedName>
        <fullName evidence="2">Uncharacterized protein isoform X1</fullName>
    </submittedName>
</protein>
<sequence>MASTASHTTPSIVTGEAKRAPMFPPSFGSCNPLPFILILGLLLVNPDLEMFGRRNGIPTTLAILFLCAAAQAKTMVAASIKRNPQIWVCPRTWPFIHKQFGKTALRDEAQIPSSNYPLHNFLSWLYSKHKYS</sequence>
<gene>
    <name evidence="2" type="primary">LOC107780217</name>
</gene>
<dbReference type="RefSeq" id="XP_016456238.1">
    <property type="nucleotide sequence ID" value="XM_016600752.1"/>
</dbReference>
<evidence type="ECO:0000256" key="1">
    <source>
        <dbReference type="SAM" id="Phobius"/>
    </source>
</evidence>
<organism evidence="2">
    <name type="scientific">Nicotiana tabacum</name>
    <name type="common">Common tobacco</name>
    <dbReference type="NCBI Taxonomy" id="4097"/>
    <lineage>
        <taxon>Eukaryota</taxon>
        <taxon>Viridiplantae</taxon>
        <taxon>Streptophyta</taxon>
        <taxon>Embryophyta</taxon>
        <taxon>Tracheophyta</taxon>
        <taxon>Spermatophyta</taxon>
        <taxon>Magnoliopsida</taxon>
        <taxon>eudicotyledons</taxon>
        <taxon>Gunneridae</taxon>
        <taxon>Pentapetalae</taxon>
        <taxon>asterids</taxon>
        <taxon>lamiids</taxon>
        <taxon>Solanales</taxon>
        <taxon>Solanaceae</taxon>
        <taxon>Nicotianoideae</taxon>
        <taxon>Nicotianeae</taxon>
        <taxon>Nicotiana</taxon>
    </lineage>
</organism>
<feature type="transmembrane region" description="Helical" evidence="1">
    <location>
        <begin position="26"/>
        <end position="44"/>
    </location>
</feature>
<name>A0A1S3YVT0_TOBAC</name>
<keyword evidence="1" id="KW-1133">Transmembrane helix</keyword>
<proteinExistence type="predicted"/>
<dbReference type="KEGG" id="nta:107780217"/>
<keyword evidence="1" id="KW-0812">Transmembrane</keyword>
<dbReference type="PaxDb" id="4097-A0A1S3YVT0"/>
<accession>A0A1S3YVT0</accession>
<evidence type="ECO:0000313" key="2">
    <source>
        <dbReference type="RefSeq" id="XP_016456238.1"/>
    </source>
</evidence>